<keyword evidence="3" id="KW-1185">Reference proteome</keyword>
<dbReference type="OrthoDB" id="198652at2759"/>
<comment type="caution">
    <text evidence="2">The sequence shown here is derived from an EMBL/GenBank/DDBJ whole genome shotgun (WGS) entry which is preliminary data.</text>
</comment>
<protein>
    <recommendedName>
        <fullName evidence="1">LYR motif-containing protein Cup1-like N-terminal domain-containing protein</fullName>
    </recommendedName>
</protein>
<dbReference type="AlphaFoldDB" id="A0A9P7JJ83"/>
<organism evidence="2 3">
    <name type="scientific">Suillus subaureus</name>
    <dbReference type="NCBI Taxonomy" id="48587"/>
    <lineage>
        <taxon>Eukaryota</taxon>
        <taxon>Fungi</taxon>
        <taxon>Dikarya</taxon>
        <taxon>Basidiomycota</taxon>
        <taxon>Agaricomycotina</taxon>
        <taxon>Agaricomycetes</taxon>
        <taxon>Agaricomycetidae</taxon>
        <taxon>Boletales</taxon>
        <taxon>Suillineae</taxon>
        <taxon>Suillaceae</taxon>
        <taxon>Suillus</taxon>
    </lineage>
</organism>
<evidence type="ECO:0000313" key="3">
    <source>
        <dbReference type="Proteomes" id="UP000807769"/>
    </source>
</evidence>
<proteinExistence type="predicted"/>
<reference evidence="2" key="1">
    <citation type="journal article" date="2020" name="New Phytol.">
        <title>Comparative genomics reveals dynamic genome evolution in host specialist ectomycorrhizal fungi.</title>
        <authorList>
            <person name="Lofgren L.A."/>
            <person name="Nguyen N.H."/>
            <person name="Vilgalys R."/>
            <person name="Ruytinx J."/>
            <person name="Liao H.L."/>
            <person name="Branco S."/>
            <person name="Kuo A."/>
            <person name="LaButti K."/>
            <person name="Lipzen A."/>
            <person name="Andreopoulos W."/>
            <person name="Pangilinan J."/>
            <person name="Riley R."/>
            <person name="Hundley H."/>
            <person name="Na H."/>
            <person name="Barry K."/>
            <person name="Grigoriev I.V."/>
            <person name="Stajich J.E."/>
            <person name="Kennedy P.G."/>
        </authorList>
    </citation>
    <scope>NUCLEOTIDE SEQUENCE</scope>
    <source>
        <strain evidence="2">MN1</strain>
    </source>
</reference>
<accession>A0A9P7JJ83</accession>
<dbReference type="EMBL" id="JABBWG010000002">
    <property type="protein sequence ID" value="KAG1825747.1"/>
    <property type="molecule type" value="Genomic_DNA"/>
</dbReference>
<dbReference type="Proteomes" id="UP000807769">
    <property type="component" value="Unassembled WGS sequence"/>
</dbReference>
<gene>
    <name evidence="2" type="ORF">BJ212DRAFT_1259780</name>
</gene>
<dbReference type="Pfam" id="PF20263">
    <property type="entry name" value="LYRM2-like"/>
    <property type="match status" value="1"/>
</dbReference>
<sequence>MNHGRQAIASVYRSYIREIGRLPHVYLRRVFRLKAEDDCRAVLLTKCDDRRTGKLKRVSKARLLLSIRAANNGSHQAFNRILDLAYGRVGRLRWELMEPLLSDPNAPLPPPIIPGKESSRPPVYSQELTTLLTSGLSRRKRPLVPGDLSFPPILPQRADPNSSDAQILGPFSKRREVNARWKYFGQEWKKVLPPLQISVSSSREVGDEGSDLGTSTAVRKIGFDGTTVLEELIQLTKPRNISGVFLPRRWLRRRYQELLGRLPILTFTSACEDMKTKKSGGFSVSLAPNALKARNQVRPLPCATDDDIAWNQSIWQAGRAVVRGRDHQEEIHCETRSPTSNYIE</sequence>
<evidence type="ECO:0000313" key="2">
    <source>
        <dbReference type="EMBL" id="KAG1825747.1"/>
    </source>
</evidence>
<feature type="domain" description="LYR motif-containing protein Cup1-like N-terminal" evidence="1">
    <location>
        <begin position="11"/>
        <end position="97"/>
    </location>
</feature>
<dbReference type="GeneID" id="64624070"/>
<name>A0A9P7JJ83_9AGAM</name>
<dbReference type="RefSeq" id="XP_041199000.1">
    <property type="nucleotide sequence ID" value="XM_041330053.1"/>
</dbReference>
<dbReference type="InterPro" id="IPR046896">
    <property type="entry name" value="Cup1-like_N"/>
</dbReference>
<evidence type="ECO:0000259" key="1">
    <source>
        <dbReference type="Pfam" id="PF20263"/>
    </source>
</evidence>